<accession>A0A937W4L0</accession>
<dbReference type="EMBL" id="VGLS01000480">
    <property type="protein sequence ID" value="MBM3225100.1"/>
    <property type="molecule type" value="Genomic_DNA"/>
</dbReference>
<gene>
    <name evidence="2" type="ORF">FJZ47_15040</name>
</gene>
<proteinExistence type="predicted"/>
<dbReference type="GO" id="GO:0035438">
    <property type="term" value="F:cyclic-di-GMP binding"/>
    <property type="evidence" value="ECO:0007669"/>
    <property type="project" value="InterPro"/>
</dbReference>
<dbReference type="Pfam" id="PF07238">
    <property type="entry name" value="PilZ"/>
    <property type="match status" value="1"/>
</dbReference>
<evidence type="ECO:0000313" key="3">
    <source>
        <dbReference type="Proteomes" id="UP000712673"/>
    </source>
</evidence>
<name>A0A937W4L0_UNCTE</name>
<reference evidence="2" key="1">
    <citation type="submission" date="2019-03" db="EMBL/GenBank/DDBJ databases">
        <title>Lake Tanganyika Metagenome-Assembled Genomes (MAGs).</title>
        <authorList>
            <person name="Tran P."/>
        </authorList>
    </citation>
    <scope>NUCLEOTIDE SEQUENCE</scope>
    <source>
        <strain evidence="2">K_DeepCast_65m_m2_066</strain>
    </source>
</reference>
<feature type="domain" description="PilZ" evidence="1">
    <location>
        <begin position="54"/>
        <end position="146"/>
    </location>
</feature>
<organism evidence="2 3">
    <name type="scientific">Tectimicrobiota bacterium</name>
    <dbReference type="NCBI Taxonomy" id="2528274"/>
    <lineage>
        <taxon>Bacteria</taxon>
        <taxon>Pseudomonadati</taxon>
        <taxon>Nitrospinota/Tectimicrobiota group</taxon>
        <taxon>Candidatus Tectimicrobiota</taxon>
    </lineage>
</organism>
<dbReference type="InterPro" id="IPR009875">
    <property type="entry name" value="PilZ_domain"/>
</dbReference>
<evidence type="ECO:0000313" key="2">
    <source>
        <dbReference type="EMBL" id="MBM3225100.1"/>
    </source>
</evidence>
<evidence type="ECO:0000259" key="1">
    <source>
        <dbReference type="Pfam" id="PF07238"/>
    </source>
</evidence>
<comment type="caution">
    <text evidence="2">The sequence shown here is derived from an EMBL/GenBank/DDBJ whole genome shotgun (WGS) entry which is preliminary data.</text>
</comment>
<dbReference type="SUPFAM" id="SSF141371">
    <property type="entry name" value="PilZ domain-like"/>
    <property type="match status" value="1"/>
</dbReference>
<sequence length="162" mass="18667">QMKKLYANEQDKGTLVCDRCGKTRVINLADFKNIGKPLKVKCGCGYIFFVSIEVRKFYRKDTNLTGEYIRISHDITKGLEKGAMTVEDLSRTGIGFRTKAPHNIHVRDMLRVRFILDDARQSEVSKSAVVRRVELFFVGAEFLDFDAFNETNRTLGFYLMPR</sequence>
<feature type="non-terminal residue" evidence="2">
    <location>
        <position position="1"/>
    </location>
</feature>
<dbReference type="AlphaFoldDB" id="A0A937W4L0"/>
<protein>
    <submittedName>
        <fullName evidence="2">PilZ domain-containing protein</fullName>
    </submittedName>
</protein>
<dbReference type="Proteomes" id="UP000712673">
    <property type="component" value="Unassembled WGS sequence"/>
</dbReference>